<dbReference type="SUPFAM" id="SSF56112">
    <property type="entry name" value="Protein kinase-like (PK-like)"/>
    <property type="match status" value="1"/>
</dbReference>
<dbReference type="Gene3D" id="3.30.200.150">
    <property type="match status" value="1"/>
</dbReference>
<feature type="non-terminal residue" evidence="1">
    <location>
        <position position="1"/>
    </location>
</feature>
<dbReference type="OrthoDB" id="5210591at2759"/>
<sequence length="356" mass="40210">MRMYCSDVASVQLQTVLPSSGGRNMVSNLKHRHDMTMSDVRLSDPQRLDAAISLLFPPSVRVQRSQDLFGCVHSLRLLTLSNGVRLLLKCSPLPGTPLLRRERLFLETEARSLVLLGQSANPCVPQIYHYDPRGGALGSAHLIRQYIKGRSLFELQDEITSQQKRDLDRHLGFLASSISQNVASAFGSLQQVAMGGGKRSWRDAFSALFESVLRDAEDMLIHIPYAEVRREMSRLSRVLDEVSLPRLVVVDFGRPSHVLINERTHQLTGIIDFSSAFWGDFLMAEIFEHPSASVLEGAGLPMTRSRGEHIRLLMYSCYRLISRITIQYYRNRNDSEEIEARRRLMVNIAELAASES</sequence>
<protein>
    <submittedName>
        <fullName evidence="1">Aminoglycoside phosphotransferase</fullName>
    </submittedName>
</protein>
<dbReference type="Proteomes" id="UP001150941">
    <property type="component" value="Unassembled WGS sequence"/>
</dbReference>
<dbReference type="Gene3D" id="3.90.1200.10">
    <property type="match status" value="1"/>
</dbReference>
<keyword evidence="2" id="KW-1185">Reference proteome</keyword>
<organism evidence="1 2">
    <name type="scientific">Penicillium chermesinum</name>
    <dbReference type="NCBI Taxonomy" id="63820"/>
    <lineage>
        <taxon>Eukaryota</taxon>
        <taxon>Fungi</taxon>
        <taxon>Dikarya</taxon>
        <taxon>Ascomycota</taxon>
        <taxon>Pezizomycotina</taxon>
        <taxon>Eurotiomycetes</taxon>
        <taxon>Eurotiomycetidae</taxon>
        <taxon>Eurotiales</taxon>
        <taxon>Aspergillaceae</taxon>
        <taxon>Penicillium</taxon>
    </lineage>
</organism>
<dbReference type="PANTHER" id="PTHR21310:SF59">
    <property type="entry name" value="AMINOGLYCOSIDE PHOSPHOTRANSFERASE DOMAIN-CONTAINING PROTEIN"/>
    <property type="match status" value="1"/>
</dbReference>
<evidence type="ECO:0000313" key="1">
    <source>
        <dbReference type="EMBL" id="KAJ5239731.1"/>
    </source>
</evidence>
<dbReference type="AlphaFoldDB" id="A0A9W9P854"/>
<reference evidence="1" key="2">
    <citation type="journal article" date="2023" name="IMA Fungus">
        <title>Comparative genomic study of the Penicillium genus elucidates a diverse pangenome and 15 lateral gene transfer events.</title>
        <authorList>
            <person name="Petersen C."/>
            <person name="Sorensen T."/>
            <person name="Nielsen M.R."/>
            <person name="Sondergaard T.E."/>
            <person name="Sorensen J.L."/>
            <person name="Fitzpatrick D.A."/>
            <person name="Frisvad J.C."/>
            <person name="Nielsen K.L."/>
        </authorList>
    </citation>
    <scope>NUCLEOTIDE SEQUENCE</scope>
    <source>
        <strain evidence="1">IBT 19713</strain>
    </source>
</reference>
<evidence type="ECO:0000313" key="2">
    <source>
        <dbReference type="Proteomes" id="UP001150941"/>
    </source>
</evidence>
<gene>
    <name evidence="1" type="ORF">N7468_004350</name>
</gene>
<dbReference type="PANTHER" id="PTHR21310">
    <property type="entry name" value="AMINOGLYCOSIDE PHOSPHOTRANSFERASE-RELATED-RELATED"/>
    <property type="match status" value="1"/>
</dbReference>
<accession>A0A9W9P854</accession>
<dbReference type="GeneID" id="83200950"/>
<dbReference type="InterPro" id="IPR051678">
    <property type="entry name" value="AGP_Transferase"/>
</dbReference>
<dbReference type="EMBL" id="JAPQKS010000003">
    <property type="protein sequence ID" value="KAJ5239731.1"/>
    <property type="molecule type" value="Genomic_DNA"/>
</dbReference>
<name>A0A9W9P854_9EURO</name>
<proteinExistence type="predicted"/>
<comment type="caution">
    <text evidence="1">The sequence shown here is derived from an EMBL/GenBank/DDBJ whole genome shotgun (WGS) entry which is preliminary data.</text>
</comment>
<dbReference type="InterPro" id="IPR011009">
    <property type="entry name" value="Kinase-like_dom_sf"/>
</dbReference>
<reference evidence="1" key="1">
    <citation type="submission" date="2022-11" db="EMBL/GenBank/DDBJ databases">
        <authorList>
            <person name="Petersen C."/>
        </authorList>
    </citation>
    <scope>NUCLEOTIDE SEQUENCE</scope>
    <source>
        <strain evidence="1">IBT 19713</strain>
    </source>
</reference>
<dbReference type="RefSeq" id="XP_058332650.1">
    <property type="nucleotide sequence ID" value="XM_058473647.1"/>
</dbReference>